<organism evidence="10 11">
    <name type="scientific">Haloferula chungangensis</name>
    <dbReference type="NCBI Taxonomy" id="1048331"/>
    <lineage>
        <taxon>Bacteria</taxon>
        <taxon>Pseudomonadati</taxon>
        <taxon>Verrucomicrobiota</taxon>
        <taxon>Verrucomicrobiia</taxon>
        <taxon>Verrucomicrobiales</taxon>
        <taxon>Verrucomicrobiaceae</taxon>
        <taxon>Haloferula</taxon>
    </lineage>
</organism>
<name>A0ABW2L0G9_9BACT</name>
<evidence type="ECO:0000256" key="6">
    <source>
        <dbReference type="ARBA" id="ARBA00022679"/>
    </source>
</evidence>
<evidence type="ECO:0000256" key="8">
    <source>
        <dbReference type="ARBA" id="ARBA00031423"/>
    </source>
</evidence>
<keyword evidence="5" id="KW-0328">Glycosyltransferase</keyword>
<dbReference type="Proteomes" id="UP001596472">
    <property type="component" value="Unassembled WGS sequence"/>
</dbReference>
<dbReference type="EC" id="2.4.1.25" evidence="3"/>
<keyword evidence="6" id="KW-0808">Transferase</keyword>
<evidence type="ECO:0000256" key="5">
    <source>
        <dbReference type="ARBA" id="ARBA00022676"/>
    </source>
</evidence>
<keyword evidence="7" id="KW-0119">Carbohydrate metabolism</keyword>
<evidence type="ECO:0000256" key="2">
    <source>
        <dbReference type="ARBA" id="ARBA00005684"/>
    </source>
</evidence>
<evidence type="ECO:0000313" key="10">
    <source>
        <dbReference type="EMBL" id="MFC7335802.1"/>
    </source>
</evidence>
<protein>
    <recommendedName>
        <fullName evidence="4">4-alpha-glucanotransferase</fullName>
        <ecNumber evidence="3">2.4.1.25</ecNumber>
    </recommendedName>
    <alternativeName>
        <fullName evidence="8">Amylomaltase</fullName>
    </alternativeName>
    <alternativeName>
        <fullName evidence="9">Disproportionating enzyme</fullName>
    </alternativeName>
</protein>
<keyword evidence="11" id="KW-1185">Reference proteome</keyword>
<dbReference type="EMBL" id="JBHTBS010000001">
    <property type="protein sequence ID" value="MFC7335802.1"/>
    <property type="molecule type" value="Genomic_DNA"/>
</dbReference>
<comment type="caution">
    <text evidence="10">The sequence shown here is derived from an EMBL/GenBank/DDBJ whole genome shotgun (WGS) entry which is preliminary data.</text>
</comment>
<dbReference type="Pfam" id="PF02446">
    <property type="entry name" value="Glyco_hydro_77"/>
    <property type="match status" value="1"/>
</dbReference>
<dbReference type="PANTHER" id="PTHR32438">
    <property type="entry name" value="4-ALPHA-GLUCANOTRANSFERASE DPE1, CHLOROPLASTIC/AMYLOPLASTIC"/>
    <property type="match status" value="1"/>
</dbReference>
<reference evidence="11" key="1">
    <citation type="journal article" date="2019" name="Int. J. Syst. Evol. Microbiol.">
        <title>The Global Catalogue of Microorganisms (GCM) 10K type strain sequencing project: providing services to taxonomists for standard genome sequencing and annotation.</title>
        <authorList>
            <consortium name="The Broad Institute Genomics Platform"/>
            <consortium name="The Broad Institute Genome Sequencing Center for Infectious Disease"/>
            <person name="Wu L."/>
            <person name="Ma J."/>
        </authorList>
    </citation>
    <scope>NUCLEOTIDE SEQUENCE [LARGE SCALE GENOMIC DNA]</scope>
    <source>
        <strain evidence="11">CGMCC 4.1467</strain>
    </source>
</reference>
<dbReference type="SUPFAM" id="SSF51445">
    <property type="entry name" value="(Trans)glycosidases"/>
    <property type="match status" value="1"/>
</dbReference>
<sequence>MSERLAGLLLPAFSPRREGDLGIGDTRAMREWIDLAAENGMGFVQLLPINETGSDDSPYNAISSVALEPLYLTMEEVPGLTDAELNDARERVEAVGDLGEGVKPSASAVDYHQVRRVKRALLELAWARWDQAGSALHEAFEAFRRKESDWLGDYCAYRWLMDRAGGTEAWDLWPRAWHSVTGARQFLEMQREMDEAMVDSRLSFFAWVQWLCFQQWRDVRRYGDSKGVKLMGDIPIGVSRYSADVFFGRKDFDLNWCGGAPPETMFKHDRFIQKWGQNWGIPLYRWDRMEEEGFPWWRQRIDKLTDIFRIFRIDHILGFYRIYAFPWRPQQNGEFLELDKKEAAKRTGGELPGWSPRPDDTVSNKAANCADGDLRLKVILEAAGDAEVVGEDLGCVPDYVRPHLASLEIAGFRIPHWDFDEEGKVIPGDELPECSFATYATHDHHPIPAMWEDLRAQSVDESLEKKERVDAAEQLRLMMEFAGIKRLEPFTDEILWKLINALMASKSRYAAIMVNDLFGMTDRINQPGTVGPQNWTFRLPKTAQEYRNDPAWGLLKASVADSARSQR</sequence>
<evidence type="ECO:0000313" key="11">
    <source>
        <dbReference type="Proteomes" id="UP001596472"/>
    </source>
</evidence>
<dbReference type="Gene3D" id="3.20.20.80">
    <property type="entry name" value="Glycosidases"/>
    <property type="match status" value="1"/>
</dbReference>
<dbReference type="InterPro" id="IPR017853">
    <property type="entry name" value="GH"/>
</dbReference>
<accession>A0ABW2L0G9</accession>
<comment type="similarity">
    <text evidence="2">Belongs to the disproportionating enzyme family.</text>
</comment>
<evidence type="ECO:0000256" key="4">
    <source>
        <dbReference type="ARBA" id="ARBA00020295"/>
    </source>
</evidence>
<comment type="catalytic activity">
    <reaction evidence="1">
        <text>Transfers a segment of a (1-&gt;4)-alpha-D-glucan to a new position in an acceptor, which may be glucose or a (1-&gt;4)-alpha-D-glucan.</text>
        <dbReference type="EC" id="2.4.1.25"/>
    </reaction>
</comment>
<dbReference type="InterPro" id="IPR003385">
    <property type="entry name" value="Glyco_hydro_77"/>
</dbReference>
<evidence type="ECO:0000256" key="3">
    <source>
        <dbReference type="ARBA" id="ARBA00012560"/>
    </source>
</evidence>
<evidence type="ECO:0000256" key="1">
    <source>
        <dbReference type="ARBA" id="ARBA00000439"/>
    </source>
</evidence>
<dbReference type="RefSeq" id="WP_379708277.1">
    <property type="nucleotide sequence ID" value="NZ_JBHTBS010000001.1"/>
</dbReference>
<dbReference type="PANTHER" id="PTHR32438:SF5">
    <property type="entry name" value="4-ALPHA-GLUCANOTRANSFERASE DPE1, CHLOROPLASTIC_AMYLOPLASTIC"/>
    <property type="match status" value="1"/>
</dbReference>
<evidence type="ECO:0000256" key="9">
    <source>
        <dbReference type="ARBA" id="ARBA00031501"/>
    </source>
</evidence>
<gene>
    <name evidence="10" type="ORF">ACFQY0_01330</name>
</gene>
<evidence type="ECO:0000256" key="7">
    <source>
        <dbReference type="ARBA" id="ARBA00023277"/>
    </source>
</evidence>
<proteinExistence type="inferred from homology"/>